<name>A0A9X2HBW7_9MICC</name>
<dbReference type="RefSeq" id="WP_254167972.1">
    <property type="nucleotide sequence ID" value="NZ_JANAFB010000037.1"/>
</dbReference>
<keyword evidence="2" id="KW-1185">Reference proteome</keyword>
<comment type="caution">
    <text evidence="1">The sequence shown here is derived from an EMBL/GenBank/DDBJ whole genome shotgun (WGS) entry which is preliminary data.</text>
</comment>
<dbReference type="Proteomes" id="UP001139502">
    <property type="component" value="Unassembled WGS sequence"/>
</dbReference>
<reference evidence="1" key="1">
    <citation type="submission" date="2022-06" db="EMBL/GenBank/DDBJ databases">
        <title>Rothia sp. isolated from sandalwood seedling.</title>
        <authorList>
            <person name="Tuikhar N."/>
            <person name="Kirdat K."/>
            <person name="Thorat V."/>
            <person name="Swetha P."/>
            <person name="Padma S."/>
            <person name="Sundararaj R."/>
            <person name="Yadav A."/>
        </authorList>
    </citation>
    <scope>NUCLEOTIDE SEQUENCE</scope>
    <source>
        <strain evidence="1">AR01</strain>
    </source>
</reference>
<sequence>MTSSTLNQRYGRRRSPRRLGTRAWLAIAAVAIILSAAFAAWIAASRADAPTFKEVSFDIESADEASLDFELTKPDDAVVTCAVQALNDQHAIVGWDEVSIGEVPADQLSNHTSAHHVRLLTTSPAHTVTVDSCWARDS</sequence>
<evidence type="ECO:0000313" key="2">
    <source>
        <dbReference type="Proteomes" id="UP001139502"/>
    </source>
</evidence>
<gene>
    <name evidence="1" type="ORF">NBM05_12465</name>
</gene>
<dbReference type="Pfam" id="PF14155">
    <property type="entry name" value="DUF4307"/>
    <property type="match status" value="1"/>
</dbReference>
<dbReference type="InterPro" id="IPR025443">
    <property type="entry name" value="DUF4307"/>
</dbReference>
<evidence type="ECO:0000313" key="1">
    <source>
        <dbReference type="EMBL" id="MCP3426794.1"/>
    </source>
</evidence>
<protein>
    <submittedName>
        <fullName evidence="1">DUF4307 domain-containing protein</fullName>
    </submittedName>
</protein>
<accession>A0A9X2HBW7</accession>
<organism evidence="1 2">
    <name type="scientific">Rothia santali</name>
    <dbReference type="NCBI Taxonomy" id="2949643"/>
    <lineage>
        <taxon>Bacteria</taxon>
        <taxon>Bacillati</taxon>
        <taxon>Actinomycetota</taxon>
        <taxon>Actinomycetes</taxon>
        <taxon>Micrococcales</taxon>
        <taxon>Micrococcaceae</taxon>
        <taxon>Rothia</taxon>
    </lineage>
</organism>
<dbReference type="EMBL" id="JANAFB010000037">
    <property type="protein sequence ID" value="MCP3426794.1"/>
    <property type="molecule type" value="Genomic_DNA"/>
</dbReference>
<proteinExistence type="predicted"/>
<dbReference type="AlphaFoldDB" id="A0A9X2HBW7"/>